<feature type="region of interest" description="Disordered" evidence="1">
    <location>
        <begin position="764"/>
        <end position="792"/>
    </location>
</feature>
<keyword evidence="3" id="KW-1185">Reference proteome</keyword>
<feature type="compositionally biased region" description="Low complexity" evidence="1">
    <location>
        <begin position="697"/>
        <end position="707"/>
    </location>
</feature>
<feature type="compositionally biased region" description="Low complexity" evidence="1">
    <location>
        <begin position="777"/>
        <end position="789"/>
    </location>
</feature>
<feature type="region of interest" description="Disordered" evidence="1">
    <location>
        <begin position="697"/>
        <end position="723"/>
    </location>
</feature>
<protein>
    <submittedName>
        <fullName evidence="2">Uncharacterized protein</fullName>
    </submittedName>
</protein>
<proteinExistence type="predicted"/>
<dbReference type="AlphaFoldDB" id="A0AAV2SM25"/>
<evidence type="ECO:0000313" key="3">
    <source>
        <dbReference type="Proteomes" id="UP001497623"/>
    </source>
</evidence>
<organism evidence="2 3">
    <name type="scientific">Meganyctiphanes norvegica</name>
    <name type="common">Northern krill</name>
    <name type="synonym">Thysanopoda norvegica</name>
    <dbReference type="NCBI Taxonomy" id="48144"/>
    <lineage>
        <taxon>Eukaryota</taxon>
        <taxon>Metazoa</taxon>
        <taxon>Ecdysozoa</taxon>
        <taxon>Arthropoda</taxon>
        <taxon>Crustacea</taxon>
        <taxon>Multicrustacea</taxon>
        <taxon>Malacostraca</taxon>
        <taxon>Eumalacostraca</taxon>
        <taxon>Eucarida</taxon>
        <taxon>Euphausiacea</taxon>
        <taxon>Euphausiidae</taxon>
        <taxon>Meganyctiphanes</taxon>
    </lineage>
</organism>
<accession>A0AAV2SM25</accession>
<dbReference type="EMBL" id="CAXKWB010080031">
    <property type="protein sequence ID" value="CAL4204295.1"/>
    <property type="molecule type" value="Genomic_DNA"/>
</dbReference>
<comment type="caution">
    <text evidence="2">The sequence shown here is derived from an EMBL/GenBank/DDBJ whole genome shotgun (WGS) entry which is preliminary data.</text>
</comment>
<name>A0AAV2SM25_MEGNR</name>
<evidence type="ECO:0000313" key="2">
    <source>
        <dbReference type="EMBL" id="CAL4204295.1"/>
    </source>
</evidence>
<reference evidence="2 3" key="1">
    <citation type="submission" date="2024-05" db="EMBL/GenBank/DDBJ databases">
        <authorList>
            <person name="Wallberg A."/>
        </authorList>
    </citation>
    <scope>NUCLEOTIDE SEQUENCE [LARGE SCALE GENOMIC DNA]</scope>
</reference>
<evidence type="ECO:0000256" key="1">
    <source>
        <dbReference type="SAM" id="MobiDB-lite"/>
    </source>
</evidence>
<feature type="non-terminal residue" evidence="2">
    <location>
        <position position="1063"/>
    </location>
</feature>
<dbReference type="Proteomes" id="UP001497623">
    <property type="component" value="Unassembled WGS sequence"/>
</dbReference>
<gene>
    <name evidence="2" type="ORF">MNOR_LOCUS37844</name>
</gene>
<sequence length="1063" mass="116732">MQVSIYRLSDYRRTICFGANFEPKQMRSIDLATPRIPARCIVVKSTYGTDAGRHGTCRTSQHIAITVHGCVADILSELIGCLYHFTDKYSLIAAIKLLPMKLIYTRLVKGAEEDTQSLVKSDMYQTFCSPILFNCSAEPIWNLLTVQSICRNHKHTHAGKDAFRDCNEVVKVCSQSRQNKVDRTYLRYVREVMFCVGVYSDIQSPYTSSPQLTGYEGAQKRSATEQSDLLQKANCCVRHKNTSFCLDRAKNSSGRSDRHITNDHIPYQNKDKKLAICPTVEINRIAKIGIYLRIQNMKLNRSSHVPIVKATEDMSVSKLLNKSKSIANSQQSEDGRGILERIAAHADICKCNPCQCDPSRGNECSCNPIEEVTSNLNKVTTPEKQKKPIEESKPLNSKLISDHISVDNLSKNYIKGCATGCCGNKSEAQPTFSSEKQENVQLQPKFEMNVSSENSSSVTEFLQSSGSAGLQNTKENIVEKEKNVMPNLQRISPMGTSNLMDDTVEEFLRATVGEAIINKSEDLRYEINKMSDQKQEMVSLMEENRRKNLLQQIPCLPVISSENQGRRSRAEVNGDTTAAGSCILPHNPGSIVPHAAGNMVLNLGGSIMHQTSNGSSAFLAQLDDLSNIGSPSIEDLIASPLSQSQELSHSDKTGLNIIDNNLDAIGTPSIANDFPFSPPSMIECLLNEDLNGLPSVPSNSSSIANKSMSRDDSLSHVNNNNVPTSNMYPGNIFTGTHSGPSLDAITQRELQMYNSRVDNSAIYPTSLTSHENPHIINNSSDSRNSNKNPNDTRNLKQIAEEQVSFSKTDISDSQVGSSCCNTVSSDSLQSSYKNNLTTSTCDHDSHTQLQMEKVQMSETNCKRIDCSSSFQIGENKRKLDRTSLKQCGLSGINEGSCCSSSASTSQNDVAISSSNTDGCCGKKSNMQSTSAAVNCNNLLKTLRSMNCDNSGKKCSSQVTSSGLSSSHQNPINHVCNQRSTSQCGHCSPKSRFCSTHPGASEKALKKPDGGNSCCYQLTVCANKLRMLRTMLLRCECEHERSAGTVDLQALLNDALNDWEFLPS</sequence>